<evidence type="ECO:0000313" key="2">
    <source>
        <dbReference type="EMBL" id="KAG9915817.1"/>
    </source>
</evidence>
<gene>
    <name evidence="2" type="ORF">KCU98_g22981</name>
</gene>
<feature type="region of interest" description="Disordered" evidence="1">
    <location>
        <begin position="29"/>
        <end position="73"/>
    </location>
</feature>
<evidence type="ECO:0000256" key="1">
    <source>
        <dbReference type="SAM" id="MobiDB-lite"/>
    </source>
</evidence>
<feature type="compositionally biased region" description="Basic and acidic residues" evidence="1">
    <location>
        <begin position="41"/>
        <end position="73"/>
    </location>
</feature>
<reference evidence="2" key="2">
    <citation type="submission" date="2021-08" db="EMBL/GenBank/DDBJ databases">
        <authorList>
            <person name="Gostincar C."/>
            <person name="Sun X."/>
            <person name="Song Z."/>
            <person name="Gunde-Cimerman N."/>
        </authorList>
    </citation>
    <scope>NUCLEOTIDE SEQUENCE</scope>
    <source>
        <strain evidence="2">EXF-9298</strain>
    </source>
</reference>
<comment type="caution">
    <text evidence="2">The sequence shown here is derived from an EMBL/GenBank/DDBJ whole genome shotgun (WGS) entry which is preliminary data.</text>
</comment>
<dbReference type="AlphaFoldDB" id="A0A9P8EZ01"/>
<feature type="non-terminal residue" evidence="2">
    <location>
        <position position="133"/>
    </location>
</feature>
<sequence length="133" mass="15588">TVDEAVNRLREVEGRFKEWHEAVKEADVVAEANGQPKPRPSNKDHPASHFESKQARLERIKKEAEERKTYKEGRLVHRTEPEIKTHTSYLVFAVLPREWNEEQEERLRKKWGTEGQVSTEDISKKGNKKSKKT</sequence>
<accession>A0A9P8EZ01</accession>
<organism evidence="2 3">
    <name type="scientific">Aureobasidium melanogenum</name>
    <name type="common">Aureobasidium pullulans var. melanogenum</name>
    <dbReference type="NCBI Taxonomy" id="46634"/>
    <lineage>
        <taxon>Eukaryota</taxon>
        <taxon>Fungi</taxon>
        <taxon>Dikarya</taxon>
        <taxon>Ascomycota</taxon>
        <taxon>Pezizomycotina</taxon>
        <taxon>Dothideomycetes</taxon>
        <taxon>Dothideomycetidae</taxon>
        <taxon>Dothideales</taxon>
        <taxon>Saccotheciaceae</taxon>
        <taxon>Aureobasidium</taxon>
    </lineage>
</organism>
<dbReference type="InterPro" id="IPR029063">
    <property type="entry name" value="SAM-dependent_MTases_sf"/>
</dbReference>
<reference evidence="2" key="1">
    <citation type="journal article" date="2021" name="J Fungi (Basel)">
        <title>Virulence traits and population genomics of the black yeast Aureobasidium melanogenum.</title>
        <authorList>
            <person name="Cernosa A."/>
            <person name="Sun X."/>
            <person name="Gostincar C."/>
            <person name="Fang C."/>
            <person name="Gunde-Cimerman N."/>
            <person name="Song Z."/>
        </authorList>
    </citation>
    <scope>NUCLEOTIDE SEQUENCE</scope>
    <source>
        <strain evidence="2">EXF-9298</strain>
    </source>
</reference>
<feature type="region of interest" description="Disordered" evidence="1">
    <location>
        <begin position="103"/>
        <end position="133"/>
    </location>
</feature>
<protein>
    <submittedName>
        <fullName evidence="2">Uncharacterized protein</fullName>
    </submittedName>
</protein>
<keyword evidence="3" id="KW-1185">Reference proteome</keyword>
<evidence type="ECO:0000313" key="3">
    <source>
        <dbReference type="Proteomes" id="UP000729357"/>
    </source>
</evidence>
<proteinExistence type="predicted"/>
<dbReference type="Gene3D" id="3.40.50.150">
    <property type="entry name" value="Vaccinia Virus protein VP39"/>
    <property type="match status" value="1"/>
</dbReference>
<feature type="non-terminal residue" evidence="2">
    <location>
        <position position="1"/>
    </location>
</feature>
<dbReference type="EMBL" id="JAHFXS010009446">
    <property type="protein sequence ID" value="KAG9915817.1"/>
    <property type="molecule type" value="Genomic_DNA"/>
</dbReference>
<name>A0A9P8EZ01_AURME</name>
<dbReference type="Proteomes" id="UP000729357">
    <property type="component" value="Unassembled WGS sequence"/>
</dbReference>